<sequence length="63" mass="6889">VLVVVVVLDMQAVVVVVIQEEMVRGDGAMALGQVAEVLTIQALTLQTLQVYGNPMVRWLLQKI</sequence>
<dbReference type="AlphaFoldDB" id="A0A383AFM6"/>
<proteinExistence type="predicted"/>
<gene>
    <name evidence="1" type="ORF">METZ01_LOCUS459471</name>
</gene>
<reference evidence="1" key="1">
    <citation type="submission" date="2018-05" db="EMBL/GenBank/DDBJ databases">
        <authorList>
            <person name="Lanie J.A."/>
            <person name="Ng W.-L."/>
            <person name="Kazmierczak K.M."/>
            <person name="Andrzejewski T.M."/>
            <person name="Davidsen T.M."/>
            <person name="Wayne K.J."/>
            <person name="Tettelin H."/>
            <person name="Glass J.I."/>
            <person name="Rusch D."/>
            <person name="Podicherti R."/>
            <person name="Tsui H.-C.T."/>
            <person name="Winkler M.E."/>
        </authorList>
    </citation>
    <scope>NUCLEOTIDE SEQUENCE</scope>
</reference>
<accession>A0A383AFM6</accession>
<evidence type="ECO:0000313" key="1">
    <source>
        <dbReference type="EMBL" id="SVE06617.1"/>
    </source>
</evidence>
<protein>
    <submittedName>
        <fullName evidence="1">Uncharacterized protein</fullName>
    </submittedName>
</protein>
<name>A0A383AFM6_9ZZZZ</name>
<feature type="non-terminal residue" evidence="1">
    <location>
        <position position="63"/>
    </location>
</feature>
<feature type="non-terminal residue" evidence="1">
    <location>
        <position position="1"/>
    </location>
</feature>
<organism evidence="1">
    <name type="scientific">marine metagenome</name>
    <dbReference type="NCBI Taxonomy" id="408172"/>
    <lineage>
        <taxon>unclassified sequences</taxon>
        <taxon>metagenomes</taxon>
        <taxon>ecological metagenomes</taxon>
    </lineage>
</organism>
<dbReference type="EMBL" id="UINC01191802">
    <property type="protein sequence ID" value="SVE06617.1"/>
    <property type="molecule type" value="Genomic_DNA"/>
</dbReference>